<dbReference type="Gene3D" id="3.30.70.360">
    <property type="match status" value="1"/>
</dbReference>
<feature type="chain" id="PRO_5047088418" description="Peptidase M20 dimerisation domain-containing protein" evidence="6">
    <location>
        <begin position="20"/>
        <end position="408"/>
    </location>
</feature>
<organism evidence="8 9">
    <name type="scientific">Coniosporium apollinis</name>
    <dbReference type="NCBI Taxonomy" id="61459"/>
    <lineage>
        <taxon>Eukaryota</taxon>
        <taxon>Fungi</taxon>
        <taxon>Dikarya</taxon>
        <taxon>Ascomycota</taxon>
        <taxon>Pezizomycotina</taxon>
        <taxon>Dothideomycetes</taxon>
        <taxon>Dothideomycetes incertae sedis</taxon>
        <taxon>Coniosporium</taxon>
    </lineage>
</organism>
<dbReference type="InterPro" id="IPR050072">
    <property type="entry name" value="Peptidase_M20A"/>
</dbReference>
<dbReference type="SUPFAM" id="SSF55031">
    <property type="entry name" value="Bacterial exopeptidase dimerisation domain"/>
    <property type="match status" value="1"/>
</dbReference>
<keyword evidence="5" id="KW-0862">Zinc</keyword>
<evidence type="ECO:0000313" key="9">
    <source>
        <dbReference type="Proteomes" id="UP001172684"/>
    </source>
</evidence>
<keyword evidence="4" id="KW-0378">Hydrolase</keyword>
<dbReference type="CDD" id="cd05652">
    <property type="entry name" value="M20_ArgE_DapE-like_fungal"/>
    <property type="match status" value="1"/>
</dbReference>
<dbReference type="Gene3D" id="3.40.630.10">
    <property type="entry name" value="Zn peptidases"/>
    <property type="match status" value="1"/>
</dbReference>
<feature type="signal peptide" evidence="6">
    <location>
        <begin position="1"/>
        <end position="19"/>
    </location>
</feature>
<evidence type="ECO:0000313" key="8">
    <source>
        <dbReference type="EMBL" id="KAJ9668904.1"/>
    </source>
</evidence>
<evidence type="ECO:0000256" key="1">
    <source>
        <dbReference type="ARBA" id="ARBA00001947"/>
    </source>
</evidence>
<name>A0ABQ9P2R5_9PEZI</name>
<evidence type="ECO:0000256" key="3">
    <source>
        <dbReference type="ARBA" id="ARBA00022723"/>
    </source>
</evidence>
<evidence type="ECO:0000256" key="6">
    <source>
        <dbReference type="SAM" id="SignalP"/>
    </source>
</evidence>
<evidence type="ECO:0000256" key="4">
    <source>
        <dbReference type="ARBA" id="ARBA00022801"/>
    </source>
</evidence>
<dbReference type="InterPro" id="IPR036264">
    <property type="entry name" value="Bact_exopeptidase_dim_dom"/>
</dbReference>
<protein>
    <recommendedName>
        <fullName evidence="7">Peptidase M20 dimerisation domain-containing protein</fullName>
    </recommendedName>
</protein>
<dbReference type="EMBL" id="JAPDRL010000005">
    <property type="protein sequence ID" value="KAJ9668904.1"/>
    <property type="molecule type" value="Genomic_DNA"/>
</dbReference>
<dbReference type="Proteomes" id="UP001172684">
    <property type="component" value="Unassembled WGS sequence"/>
</dbReference>
<evidence type="ECO:0000256" key="5">
    <source>
        <dbReference type="ARBA" id="ARBA00022833"/>
    </source>
</evidence>
<feature type="domain" description="Peptidase M20 dimerisation" evidence="7">
    <location>
        <begin position="213"/>
        <end position="318"/>
    </location>
</feature>
<keyword evidence="6" id="KW-0732">Signal</keyword>
<dbReference type="PANTHER" id="PTHR43808:SF8">
    <property type="entry name" value="PEPTIDASE M20 DIMERISATION DOMAIN-CONTAINING PROTEIN"/>
    <property type="match status" value="1"/>
</dbReference>
<sequence>MLLNHLSAVLLGITTFSYAQQLPLREAREQEDGPVLSAASSRDLLSLHRELVSFDSITGNEYEAGQALVDYLESKHFTVERQEVSHKRFNVIAYTGKNKYTKTLLTSHIDTVPPFIPYSRHDSTHSHPARITGRGTVDAKACVAAQIIAVRNLLSDKSLAHSLPADALSLLFVVGEETGGDGMRTFSESLAKSGHNYTTVIFGEPTEGKLASGHKGNLGFRVKVQGKAAHSGYPWLGVSANDVLIEALAILRKMADEGRLPSSEKYGNTTLNIGTVEGGVAANVVAEAAEANIAVRVAGGTPADSKKAIENALADLKKAAEEKGGSLEVVWGSEGYGPVDIDCDVKGFECITVNYGTDIPNLKGSHKRYLYGPGSILVAHGPNEGLEVRELERAVIDYEKLIKASLGM</sequence>
<evidence type="ECO:0000259" key="7">
    <source>
        <dbReference type="Pfam" id="PF07687"/>
    </source>
</evidence>
<comment type="similarity">
    <text evidence="2">Belongs to the peptidase M20A family.</text>
</comment>
<gene>
    <name evidence="8" type="ORF">H2201_001150</name>
</gene>
<keyword evidence="3" id="KW-0479">Metal-binding</keyword>
<keyword evidence="9" id="KW-1185">Reference proteome</keyword>
<evidence type="ECO:0000256" key="2">
    <source>
        <dbReference type="ARBA" id="ARBA00006247"/>
    </source>
</evidence>
<reference evidence="8" key="1">
    <citation type="submission" date="2022-10" db="EMBL/GenBank/DDBJ databases">
        <title>Culturing micro-colonial fungi from biological soil crusts in the Mojave desert and describing Neophaeococcomyces mojavensis, and introducing the new genera and species Taxawa tesnikishii.</title>
        <authorList>
            <person name="Kurbessoian T."/>
            <person name="Stajich J.E."/>
        </authorList>
    </citation>
    <scope>NUCLEOTIDE SEQUENCE</scope>
    <source>
        <strain evidence="8">TK_1</strain>
    </source>
</reference>
<accession>A0ABQ9P2R5</accession>
<dbReference type="Pfam" id="PF07687">
    <property type="entry name" value="M20_dimer"/>
    <property type="match status" value="1"/>
</dbReference>
<dbReference type="PANTHER" id="PTHR43808">
    <property type="entry name" value="ACETYLORNITHINE DEACETYLASE"/>
    <property type="match status" value="1"/>
</dbReference>
<dbReference type="InterPro" id="IPR011650">
    <property type="entry name" value="Peptidase_M20_dimer"/>
</dbReference>
<dbReference type="SUPFAM" id="SSF53187">
    <property type="entry name" value="Zn-dependent exopeptidases"/>
    <property type="match status" value="1"/>
</dbReference>
<comment type="caution">
    <text evidence="8">The sequence shown here is derived from an EMBL/GenBank/DDBJ whole genome shotgun (WGS) entry which is preliminary data.</text>
</comment>
<proteinExistence type="inferred from homology"/>
<comment type="cofactor">
    <cofactor evidence="1">
        <name>Zn(2+)</name>
        <dbReference type="ChEBI" id="CHEBI:29105"/>
    </cofactor>
</comment>